<gene>
    <name evidence="2" type="ORF">PIB30_058776</name>
</gene>
<accession>A0ABU6UM55</accession>
<dbReference type="Proteomes" id="UP001341840">
    <property type="component" value="Unassembled WGS sequence"/>
</dbReference>
<name>A0ABU6UM55_9FABA</name>
<feature type="compositionally biased region" description="Basic and acidic residues" evidence="1">
    <location>
        <begin position="118"/>
        <end position="145"/>
    </location>
</feature>
<evidence type="ECO:0000256" key="1">
    <source>
        <dbReference type="SAM" id="MobiDB-lite"/>
    </source>
</evidence>
<organism evidence="2 3">
    <name type="scientific">Stylosanthes scabra</name>
    <dbReference type="NCBI Taxonomy" id="79078"/>
    <lineage>
        <taxon>Eukaryota</taxon>
        <taxon>Viridiplantae</taxon>
        <taxon>Streptophyta</taxon>
        <taxon>Embryophyta</taxon>
        <taxon>Tracheophyta</taxon>
        <taxon>Spermatophyta</taxon>
        <taxon>Magnoliopsida</taxon>
        <taxon>eudicotyledons</taxon>
        <taxon>Gunneridae</taxon>
        <taxon>Pentapetalae</taxon>
        <taxon>rosids</taxon>
        <taxon>fabids</taxon>
        <taxon>Fabales</taxon>
        <taxon>Fabaceae</taxon>
        <taxon>Papilionoideae</taxon>
        <taxon>50 kb inversion clade</taxon>
        <taxon>dalbergioids sensu lato</taxon>
        <taxon>Dalbergieae</taxon>
        <taxon>Pterocarpus clade</taxon>
        <taxon>Stylosanthes</taxon>
    </lineage>
</organism>
<evidence type="ECO:0000313" key="3">
    <source>
        <dbReference type="Proteomes" id="UP001341840"/>
    </source>
</evidence>
<proteinExistence type="predicted"/>
<keyword evidence="3" id="KW-1185">Reference proteome</keyword>
<comment type="caution">
    <text evidence="2">The sequence shown here is derived from an EMBL/GenBank/DDBJ whole genome shotgun (WGS) entry which is preliminary data.</text>
</comment>
<sequence length="152" mass="17042">MVLLSTSQTKSTLTRSVIFSFLSSVFNIEFTRVSMPSQNKCSNRTDTEPVTGPAYLNELAKEEQTNDDGGAPPEKDSRRPSGVGQKLRRRRFGGRHWQASSDGCAEAGAQTRGCAEAGAEKNEVPLRRPEKKDSQGLPEKKEARRWFFRKRH</sequence>
<reference evidence="2 3" key="1">
    <citation type="journal article" date="2023" name="Plants (Basel)">
        <title>Bridging the Gap: Combining Genomics and Transcriptomics Approaches to Understand Stylosanthes scabra, an Orphan Legume from the Brazilian Caatinga.</title>
        <authorList>
            <person name="Ferreira-Neto J.R.C."/>
            <person name="da Silva M.D."/>
            <person name="Binneck E."/>
            <person name="de Melo N.F."/>
            <person name="da Silva R.H."/>
            <person name="de Melo A.L.T.M."/>
            <person name="Pandolfi V."/>
            <person name="Bustamante F.O."/>
            <person name="Brasileiro-Vidal A.C."/>
            <person name="Benko-Iseppon A.M."/>
        </authorList>
    </citation>
    <scope>NUCLEOTIDE SEQUENCE [LARGE SCALE GENOMIC DNA]</scope>
    <source>
        <tissue evidence="2">Leaves</tissue>
    </source>
</reference>
<protein>
    <submittedName>
        <fullName evidence="2">Uncharacterized protein</fullName>
    </submittedName>
</protein>
<evidence type="ECO:0000313" key="2">
    <source>
        <dbReference type="EMBL" id="MED6161231.1"/>
    </source>
</evidence>
<dbReference type="EMBL" id="JASCZI010121327">
    <property type="protein sequence ID" value="MED6161231.1"/>
    <property type="molecule type" value="Genomic_DNA"/>
</dbReference>
<feature type="region of interest" description="Disordered" evidence="1">
    <location>
        <begin position="37"/>
        <end position="152"/>
    </location>
</feature>